<dbReference type="AlphaFoldDB" id="A0A1D8S3B7"/>
<evidence type="ECO:0008006" key="6">
    <source>
        <dbReference type="Google" id="ProtNLM"/>
    </source>
</evidence>
<dbReference type="Pfam" id="PF03745">
    <property type="entry name" value="DUF309"/>
    <property type="match status" value="1"/>
</dbReference>
<organism evidence="2 4">
    <name type="scientific">Halodesulfurarchaeum formicicum</name>
    <dbReference type="NCBI Taxonomy" id="1873524"/>
    <lineage>
        <taxon>Archaea</taxon>
        <taxon>Methanobacteriati</taxon>
        <taxon>Methanobacteriota</taxon>
        <taxon>Stenosarchaea group</taxon>
        <taxon>Halobacteria</taxon>
        <taxon>Halobacteriales</taxon>
        <taxon>Halobacteriaceae</taxon>
        <taxon>Halodesulfurarchaeum</taxon>
    </lineage>
</organism>
<reference evidence="3" key="3">
    <citation type="journal article" date="2017" name="ISME J.">
        <title>Discovery of anaerobic lithoheterotrophic haloarchaea, ubiquitous in hypersaline habitats.</title>
        <authorList>
            <person name="Sorokin D.Y."/>
            <person name="Messina E."/>
            <person name="Smedile F."/>
            <person name="Roman P."/>
            <person name="Damste J.S.S."/>
            <person name="Ciordia S."/>
            <person name="Mena M.C."/>
            <person name="Ferrer M."/>
            <person name="Golyshin P.N."/>
            <person name="Kublanov I.V."/>
            <person name="Samarov N.I."/>
            <person name="Toshchakov S.V."/>
            <person name="La Cono V."/>
            <person name="Yakimov M.M."/>
        </authorList>
    </citation>
    <scope>NUCLEOTIDE SEQUENCE</scope>
    <source>
        <strain evidence="3">HSR6</strain>
    </source>
</reference>
<protein>
    <recommendedName>
        <fullName evidence="6">DUF309 domain-containing protein</fullName>
    </recommendedName>
</protein>
<reference evidence="2 4" key="1">
    <citation type="submission" date="2016-06" db="EMBL/GenBank/DDBJ databases">
        <title>Discovery of anaerobic lithoheterotrophic haloarchaeon capable of sulfur respiration by hydrogen and formate.</title>
        <authorList>
            <person name="Sorokin D.Y."/>
            <person name="Kublanov I.V."/>
            <person name="Roman P."/>
            <person name="Sinninghe Damste J.S."/>
            <person name="Golyshin P.N."/>
            <person name="Rojo D."/>
            <person name="Ciordia S."/>
            <person name="Mena Md.C."/>
            <person name="Ferrer M."/>
            <person name="Smedile F."/>
            <person name="Messina E."/>
            <person name="La Cono V."/>
            <person name="Yakimov M.M."/>
        </authorList>
    </citation>
    <scope>NUCLEOTIDE SEQUENCE [LARGE SCALE GENOMIC DNA]</scope>
    <source>
        <strain evidence="2 4">HTSR1</strain>
    </source>
</reference>
<dbReference type="PANTHER" id="PTHR34796">
    <property type="entry name" value="EXPRESSED PROTEIN"/>
    <property type="match status" value="1"/>
</dbReference>
<dbReference type="PATRIC" id="fig|1855411.3.peg.664"/>
<dbReference type="PANTHER" id="PTHR34796:SF1">
    <property type="entry name" value="EXPRESSED PROTEIN"/>
    <property type="match status" value="1"/>
</dbReference>
<evidence type="ECO:0000256" key="1">
    <source>
        <dbReference type="SAM" id="MobiDB-lite"/>
    </source>
</evidence>
<dbReference type="InterPro" id="IPR023203">
    <property type="entry name" value="TTHA0068_sf"/>
</dbReference>
<dbReference type="Gene3D" id="1.10.3450.10">
    <property type="entry name" value="TTHA0068-like"/>
    <property type="match status" value="1"/>
</dbReference>
<evidence type="ECO:0000313" key="3">
    <source>
        <dbReference type="EMBL" id="APE95149.1"/>
    </source>
</evidence>
<dbReference type="RefSeq" id="WP_070364595.1">
    <property type="nucleotide sequence ID" value="NZ_CP016070.1"/>
</dbReference>
<evidence type="ECO:0000313" key="4">
    <source>
        <dbReference type="Proteomes" id="UP000185608"/>
    </source>
</evidence>
<proteinExistence type="predicted"/>
<dbReference type="OrthoDB" id="165464at2157"/>
<dbReference type="GeneID" id="30417211"/>
<evidence type="ECO:0000313" key="2">
    <source>
        <dbReference type="EMBL" id="AOW79856.1"/>
    </source>
</evidence>
<accession>A0A1J1AB96</accession>
<evidence type="ECO:0000313" key="5">
    <source>
        <dbReference type="Proteomes" id="UP000186165"/>
    </source>
</evidence>
<feature type="region of interest" description="Disordered" evidence="1">
    <location>
        <begin position="1"/>
        <end position="27"/>
    </location>
</feature>
<keyword evidence="5" id="KW-1185">Reference proteome</keyword>
<dbReference type="Proteomes" id="UP000186165">
    <property type="component" value="Chromosome"/>
</dbReference>
<dbReference type="STRING" id="1873524.HSR6_0689"/>
<name>A0A1D8S3B7_9EURY</name>
<dbReference type="KEGG" id="halh:HTSR_0663"/>
<dbReference type="EMBL" id="CP016070">
    <property type="protein sequence ID" value="AOW79856.1"/>
    <property type="molecule type" value="Genomic_DNA"/>
</dbReference>
<feature type="compositionally biased region" description="Basic and acidic residues" evidence="1">
    <location>
        <begin position="1"/>
        <end position="10"/>
    </location>
</feature>
<gene>
    <name evidence="3" type="ORF">HSR6_0689</name>
    <name evidence="2" type="ORF">HTSR_0663</name>
</gene>
<dbReference type="SUPFAM" id="SSF140663">
    <property type="entry name" value="TTHA0068-like"/>
    <property type="match status" value="1"/>
</dbReference>
<accession>A0A1D8S3B7</accession>
<dbReference type="Proteomes" id="UP000185608">
    <property type="component" value="Chromosome"/>
</dbReference>
<dbReference type="KEGG" id="hhsr:HSR6_0689"/>
<dbReference type="InterPro" id="IPR005500">
    <property type="entry name" value="DUF309"/>
</dbReference>
<sequence length="162" mass="17921">MDDHTRDRSVRPPPAGSNPPGWLPEKGRWEHDTLRQATIHGVRLVNAGAYHEAHDCFEDEWFNYGNGTLEKSFLQGMTQVAAGAYKYDGLDNEAGLRKLLGSAMGYLQGVPENFYGVDVAQLRQDVQAIRRSPERVTELRIALDGTHPTAGKEDLGYAASLP</sequence>
<dbReference type="EMBL" id="CP016804">
    <property type="protein sequence ID" value="APE95149.1"/>
    <property type="molecule type" value="Genomic_DNA"/>
</dbReference>
<reference evidence="5" key="2">
    <citation type="submission" date="2016-08" db="EMBL/GenBank/DDBJ databases">
        <title>Discovery of first anaerobic lithoheterotrophic haloarchae widely represented in hypersaline habitats.</title>
        <authorList>
            <person name="Sorokin D.Y."/>
            <person name="Kublanov I.V."/>
            <person name="Roman P."/>
            <person name="Sinninghe Damste J.S."/>
            <person name="Golyshin P.N."/>
            <person name="Rojo D."/>
            <person name="Ciordia S."/>
            <person name="Mena Md.C."/>
            <person name="Ferrer M."/>
            <person name="Smedile F."/>
            <person name="Messina E."/>
            <person name="La Cono V."/>
            <person name="Yakimov M.M."/>
        </authorList>
    </citation>
    <scope>NUCLEOTIDE SEQUENCE [LARGE SCALE GENOMIC DNA]</scope>
    <source>
        <strain evidence="5">HSR6</strain>
    </source>
</reference>